<protein>
    <recommendedName>
        <fullName evidence="3">RNase H type-1 domain-containing protein</fullName>
    </recommendedName>
</protein>
<accession>A0ABQ8UXA7</accession>
<evidence type="ECO:0008006" key="3">
    <source>
        <dbReference type="Google" id="ProtNLM"/>
    </source>
</evidence>
<proteinExistence type="predicted"/>
<sequence>MIPALQIANHLSERTLHINVTSEYLVRSLCYWAADNAEHAWDCTHSDILKVAVSHLCTHVA</sequence>
<keyword evidence="2" id="KW-1185">Reference proteome</keyword>
<gene>
    <name evidence="1" type="ORF">C8R41DRAFT_783061</name>
</gene>
<organism evidence="1 2">
    <name type="scientific">Lentinula lateritia</name>
    <dbReference type="NCBI Taxonomy" id="40482"/>
    <lineage>
        <taxon>Eukaryota</taxon>
        <taxon>Fungi</taxon>
        <taxon>Dikarya</taxon>
        <taxon>Basidiomycota</taxon>
        <taxon>Agaricomycotina</taxon>
        <taxon>Agaricomycetes</taxon>
        <taxon>Agaricomycetidae</taxon>
        <taxon>Agaricales</taxon>
        <taxon>Marasmiineae</taxon>
        <taxon>Omphalotaceae</taxon>
        <taxon>Lentinula</taxon>
    </lineage>
</organism>
<reference evidence="1" key="1">
    <citation type="submission" date="2022-08" db="EMBL/GenBank/DDBJ databases">
        <title>A Global Phylogenomic Analysis of the Shiitake Genus Lentinula.</title>
        <authorList>
            <consortium name="DOE Joint Genome Institute"/>
            <person name="Sierra-Patev S."/>
            <person name="Min B."/>
            <person name="Naranjo-Ortiz M."/>
            <person name="Looney B."/>
            <person name="Konkel Z."/>
            <person name="Slot J.C."/>
            <person name="Sakamoto Y."/>
            <person name="Steenwyk J.L."/>
            <person name="Rokas A."/>
            <person name="Carro J."/>
            <person name="Camarero S."/>
            <person name="Ferreira P."/>
            <person name="Molpeceres G."/>
            <person name="Ruiz-Duenas F.J."/>
            <person name="Serrano A."/>
            <person name="Henrissat B."/>
            <person name="Drula E."/>
            <person name="Hughes K.W."/>
            <person name="Mata J.L."/>
            <person name="Ishikawa N.K."/>
            <person name="Vargas-Isla R."/>
            <person name="Ushijima S."/>
            <person name="Smith C.A."/>
            <person name="Ahrendt S."/>
            <person name="Andreopoulos W."/>
            <person name="He G."/>
            <person name="Labutti K."/>
            <person name="Lipzen A."/>
            <person name="Ng V."/>
            <person name="Riley R."/>
            <person name="Sandor L."/>
            <person name="Barry K."/>
            <person name="Martinez A.T."/>
            <person name="Xiao Y."/>
            <person name="Gibbons J.G."/>
            <person name="Terashima K."/>
            <person name="Grigoriev I.V."/>
            <person name="Hibbett D.S."/>
        </authorList>
    </citation>
    <scope>NUCLEOTIDE SEQUENCE</scope>
    <source>
        <strain evidence="1">RHP3577 ss4</strain>
    </source>
</reference>
<dbReference type="EMBL" id="JANVFT010000145">
    <property type="protein sequence ID" value="KAJ4464164.1"/>
    <property type="molecule type" value="Genomic_DNA"/>
</dbReference>
<evidence type="ECO:0000313" key="2">
    <source>
        <dbReference type="Proteomes" id="UP001150217"/>
    </source>
</evidence>
<evidence type="ECO:0000313" key="1">
    <source>
        <dbReference type="EMBL" id="KAJ4464164.1"/>
    </source>
</evidence>
<comment type="caution">
    <text evidence="1">The sequence shown here is derived from an EMBL/GenBank/DDBJ whole genome shotgun (WGS) entry which is preliminary data.</text>
</comment>
<dbReference type="Proteomes" id="UP001150217">
    <property type="component" value="Unassembled WGS sequence"/>
</dbReference>
<name>A0ABQ8UXA7_9AGAR</name>
<feature type="non-terminal residue" evidence="1">
    <location>
        <position position="61"/>
    </location>
</feature>